<organism evidence="5 6">
    <name type="scientific">Leptomonas seymouri</name>
    <dbReference type="NCBI Taxonomy" id="5684"/>
    <lineage>
        <taxon>Eukaryota</taxon>
        <taxon>Discoba</taxon>
        <taxon>Euglenozoa</taxon>
        <taxon>Kinetoplastea</taxon>
        <taxon>Metakinetoplastina</taxon>
        <taxon>Trypanosomatida</taxon>
        <taxon>Trypanosomatidae</taxon>
        <taxon>Leishmaniinae</taxon>
        <taxon>Leptomonas</taxon>
    </lineage>
</organism>
<dbReference type="AlphaFoldDB" id="A0A0N1PDU6"/>
<dbReference type="InterPro" id="IPR036317">
    <property type="entry name" value="Cullin_homology_sf"/>
</dbReference>
<comment type="similarity">
    <text evidence="1 2 3">Belongs to the cullin family.</text>
</comment>
<evidence type="ECO:0000256" key="1">
    <source>
        <dbReference type="ARBA" id="ARBA00006019"/>
    </source>
</evidence>
<reference evidence="5 6" key="1">
    <citation type="journal article" date="2015" name="PLoS Pathog.">
        <title>Leptomonas seymouri: Adaptations to the Dixenous Life Cycle Analyzed by Genome Sequencing, Transcriptome Profiling and Co-infection with Leishmania donovani.</title>
        <authorList>
            <person name="Kraeva N."/>
            <person name="Butenko A."/>
            <person name="Hlavacova J."/>
            <person name="Kostygov A."/>
            <person name="Myskova J."/>
            <person name="Grybchuk D."/>
            <person name="Lestinova T."/>
            <person name="Votypka J."/>
            <person name="Volf P."/>
            <person name="Opperdoes F."/>
            <person name="Flegontov P."/>
            <person name="Lukes J."/>
            <person name="Yurchenko V."/>
        </authorList>
    </citation>
    <scope>NUCLEOTIDE SEQUENCE [LARGE SCALE GENOMIC DNA]</scope>
    <source>
        <strain evidence="5 6">ATCC 30220</strain>
    </source>
</reference>
<dbReference type="VEuPathDB" id="TriTrypDB:Lsey_0155_0140"/>
<dbReference type="SUPFAM" id="SSF75632">
    <property type="entry name" value="Cullin homology domain"/>
    <property type="match status" value="1"/>
</dbReference>
<dbReference type="Pfam" id="PF26557">
    <property type="entry name" value="Cullin_AB"/>
    <property type="match status" value="1"/>
</dbReference>
<evidence type="ECO:0000256" key="3">
    <source>
        <dbReference type="RuleBase" id="RU003829"/>
    </source>
</evidence>
<dbReference type="Proteomes" id="UP000038009">
    <property type="component" value="Unassembled WGS sequence"/>
</dbReference>
<feature type="domain" description="Cullin family profile" evidence="4">
    <location>
        <begin position="410"/>
        <end position="645"/>
    </location>
</feature>
<accession>A0A0N1PDU6</accession>
<dbReference type="PROSITE" id="PS50069">
    <property type="entry name" value="CULLIN_2"/>
    <property type="match status" value="1"/>
</dbReference>
<dbReference type="GO" id="GO:0006511">
    <property type="term" value="P:ubiquitin-dependent protein catabolic process"/>
    <property type="evidence" value="ECO:0007669"/>
    <property type="project" value="InterPro"/>
</dbReference>
<dbReference type="InterPro" id="IPR036390">
    <property type="entry name" value="WH_DNA-bd_sf"/>
</dbReference>
<evidence type="ECO:0000259" key="4">
    <source>
        <dbReference type="PROSITE" id="PS50069"/>
    </source>
</evidence>
<dbReference type="SUPFAM" id="SSF46785">
    <property type="entry name" value="Winged helix' DNA-binding domain"/>
    <property type="match status" value="1"/>
</dbReference>
<dbReference type="OrthoDB" id="27073at2759"/>
<dbReference type="GO" id="GO:0031625">
    <property type="term" value="F:ubiquitin protein ligase binding"/>
    <property type="evidence" value="ECO:0007669"/>
    <property type="project" value="InterPro"/>
</dbReference>
<dbReference type="OMA" id="FWINQQF"/>
<dbReference type="EMBL" id="LJSK01000155">
    <property type="protein sequence ID" value="KPI85993.1"/>
    <property type="molecule type" value="Genomic_DNA"/>
</dbReference>
<dbReference type="InterPro" id="IPR019559">
    <property type="entry name" value="Cullin_neddylation_domain"/>
</dbReference>
<evidence type="ECO:0000313" key="6">
    <source>
        <dbReference type="Proteomes" id="UP000038009"/>
    </source>
</evidence>
<dbReference type="InterPro" id="IPR059120">
    <property type="entry name" value="Cullin-like_AB"/>
</dbReference>
<sequence length="767" mass="87125">MSGTEDGVRELHSFPPLWKEVAGVCNVAFEKVKKRPSHDLGKDYNDLLSQICDAYGLVYDLTAYECSNYPALVRGSNSTPVVGQTVESTQVLVVYYLLRELLKRQINIVKTTIHKDSINSYLDAFEKYTAGANLVKPIFTYLHWTWQKRGLPPEHVIQPTEIVVGHLWLDVILSQELKDSYKAKVNEIVCRVRSGGATSVGEMESVKRFSLNLGCATDVRLILYSSVVEETYLRSLRTYYMEKKASYKELDVVDYIKQCVKVVKKEDVLARCFLIRSSYEQVSEEVLKILLHDEKDYLQPYCKKYLDLSQSEDQLSHKEFLVALYSLLGGGESKSWMEDLLKGTVAQYTARELRAAAGASEPSVVLRVLRDALHSYEVIVDRVFNHSKRLRAAIYEGIAENIAAFEKDEEGGDNAAKFAKCLARNAADEVKTAPLSVLEKPDNWIAVLYRLCSKQDEFHKAYTRLLQERIVANMFRLERSTDFAAREESLLSALLIRDSNFGFVFDCMRMVNDASRNDRRLPLREHRLIVRPYVLGAYAWGETRRSRELDTRLIPAELLPIVKSHISMYEAQKHGRKLLFSPEHSGCRMQVCAPGCAAPATIVVSLLQTRLLLAMNTMSEWTLSGLCERTATTSIECRRALKPFLQTLLLREKAQDVFVLDATSNSFQGSAQTGCDLRYMDFYSHQSHTGKYSPSTRADKTHSFAIQGAIVRQLKEKGPLPLESIMFNVSATLKSLSIQKRDIKKVLEKLIEREVVKRDDATFSFIP</sequence>
<dbReference type="SUPFAM" id="SSF74788">
    <property type="entry name" value="Cullin repeat-like"/>
    <property type="match status" value="1"/>
</dbReference>
<dbReference type="PANTHER" id="PTHR11932">
    <property type="entry name" value="CULLIN"/>
    <property type="match status" value="1"/>
</dbReference>
<dbReference type="InterPro" id="IPR016158">
    <property type="entry name" value="Cullin_homology"/>
</dbReference>
<proteinExistence type="inferred from homology"/>
<comment type="caution">
    <text evidence="5">The sequence shown here is derived from an EMBL/GenBank/DDBJ whole genome shotgun (WGS) entry which is preliminary data.</text>
</comment>
<name>A0A0N1PDU6_LEPSE</name>
<dbReference type="InterPro" id="IPR045093">
    <property type="entry name" value="Cullin"/>
</dbReference>
<dbReference type="Gene3D" id="1.10.10.10">
    <property type="entry name" value="Winged helix-like DNA-binding domain superfamily/Winged helix DNA-binding domain"/>
    <property type="match status" value="1"/>
</dbReference>
<evidence type="ECO:0000313" key="5">
    <source>
        <dbReference type="EMBL" id="KPI85993.1"/>
    </source>
</evidence>
<keyword evidence="6" id="KW-1185">Reference proteome</keyword>
<dbReference type="InterPro" id="IPR036388">
    <property type="entry name" value="WH-like_DNA-bd_sf"/>
</dbReference>
<dbReference type="SMART" id="SM00884">
    <property type="entry name" value="Cullin_Nedd8"/>
    <property type="match status" value="1"/>
</dbReference>
<dbReference type="Pfam" id="PF00888">
    <property type="entry name" value="Cullin"/>
    <property type="match status" value="1"/>
</dbReference>
<protein>
    <recommendedName>
        <fullName evidence="4">Cullin family profile domain-containing protein</fullName>
    </recommendedName>
</protein>
<gene>
    <name evidence="5" type="ORF">ABL78_4955</name>
</gene>
<dbReference type="Gene3D" id="1.20.1310.10">
    <property type="entry name" value="Cullin Repeats"/>
    <property type="match status" value="1"/>
</dbReference>
<dbReference type="InterPro" id="IPR016159">
    <property type="entry name" value="Cullin_repeat-like_dom_sf"/>
</dbReference>
<dbReference type="Gene3D" id="3.30.230.130">
    <property type="entry name" value="Cullin, Chain C, Domain 2"/>
    <property type="match status" value="1"/>
</dbReference>
<dbReference type="InterPro" id="IPR001373">
    <property type="entry name" value="Cullin_N"/>
</dbReference>
<evidence type="ECO:0000256" key="2">
    <source>
        <dbReference type="PROSITE-ProRule" id="PRU00330"/>
    </source>
</evidence>